<feature type="transmembrane region" description="Helical" evidence="10">
    <location>
        <begin position="34"/>
        <end position="55"/>
    </location>
</feature>
<dbReference type="InterPro" id="IPR002076">
    <property type="entry name" value="ELO_fam"/>
</dbReference>
<evidence type="ECO:0000256" key="1">
    <source>
        <dbReference type="ARBA" id="ARBA00004141"/>
    </source>
</evidence>
<evidence type="ECO:0000313" key="12">
    <source>
        <dbReference type="Proteomes" id="UP000625711"/>
    </source>
</evidence>
<dbReference type="OrthoDB" id="434092at2759"/>
<evidence type="ECO:0000256" key="7">
    <source>
        <dbReference type="ARBA" id="ARBA00023098"/>
    </source>
</evidence>
<comment type="caution">
    <text evidence="11">The sequence shown here is derived from an EMBL/GenBank/DDBJ whole genome shotgun (WGS) entry which is preliminary data.</text>
</comment>
<comment type="subcellular location">
    <subcellularLocation>
        <location evidence="1">Membrane</location>
        <topology evidence="1">Multi-pass membrane protein</topology>
    </subcellularLocation>
</comment>
<accession>A0A834ILB1</accession>
<dbReference type="EMBL" id="JAACXV010000338">
    <property type="protein sequence ID" value="KAF7279820.1"/>
    <property type="molecule type" value="Genomic_DNA"/>
</dbReference>
<dbReference type="Proteomes" id="UP000625711">
    <property type="component" value="Unassembled WGS sequence"/>
</dbReference>
<dbReference type="GO" id="GO:0034626">
    <property type="term" value="P:fatty acid elongation, polyunsaturated fatty acid"/>
    <property type="evidence" value="ECO:0007669"/>
    <property type="project" value="TreeGrafter"/>
</dbReference>
<feature type="transmembrane region" description="Helical" evidence="10">
    <location>
        <begin position="67"/>
        <end position="87"/>
    </location>
</feature>
<comment type="similarity">
    <text evidence="10">Belongs to the ELO family.</text>
</comment>
<evidence type="ECO:0000256" key="3">
    <source>
        <dbReference type="ARBA" id="ARBA00022679"/>
    </source>
</evidence>
<organism evidence="11 12">
    <name type="scientific">Rhynchophorus ferrugineus</name>
    <name type="common">Red palm weevil</name>
    <name type="synonym">Curculio ferrugineus</name>
    <dbReference type="NCBI Taxonomy" id="354439"/>
    <lineage>
        <taxon>Eukaryota</taxon>
        <taxon>Metazoa</taxon>
        <taxon>Ecdysozoa</taxon>
        <taxon>Arthropoda</taxon>
        <taxon>Hexapoda</taxon>
        <taxon>Insecta</taxon>
        <taxon>Pterygota</taxon>
        <taxon>Neoptera</taxon>
        <taxon>Endopterygota</taxon>
        <taxon>Coleoptera</taxon>
        <taxon>Polyphaga</taxon>
        <taxon>Cucujiformia</taxon>
        <taxon>Curculionidae</taxon>
        <taxon>Dryophthorinae</taxon>
        <taxon>Rhynchophorus</taxon>
    </lineage>
</organism>
<dbReference type="GO" id="GO:0009922">
    <property type="term" value="F:fatty acid elongase activity"/>
    <property type="evidence" value="ECO:0007669"/>
    <property type="project" value="UniProtKB-EC"/>
</dbReference>
<dbReference type="GO" id="GO:0030148">
    <property type="term" value="P:sphingolipid biosynthetic process"/>
    <property type="evidence" value="ECO:0007669"/>
    <property type="project" value="TreeGrafter"/>
</dbReference>
<keyword evidence="2 10" id="KW-0444">Lipid biosynthesis</keyword>
<evidence type="ECO:0000256" key="4">
    <source>
        <dbReference type="ARBA" id="ARBA00022692"/>
    </source>
</evidence>
<keyword evidence="4 10" id="KW-0812">Transmembrane</keyword>
<proteinExistence type="inferred from homology"/>
<keyword evidence="8 10" id="KW-0472">Membrane</keyword>
<dbReference type="Pfam" id="PF01151">
    <property type="entry name" value="ELO"/>
    <property type="match status" value="1"/>
</dbReference>
<dbReference type="PANTHER" id="PTHR11157">
    <property type="entry name" value="FATTY ACID ACYL TRANSFERASE-RELATED"/>
    <property type="match status" value="1"/>
</dbReference>
<feature type="transmembrane region" description="Helical" evidence="10">
    <location>
        <begin position="107"/>
        <end position="133"/>
    </location>
</feature>
<sequence length="263" mass="30872">MDFNETDSLLQWDYIFTEIADTRSSPLFLMKDPIIPITIVAAYLTFVLHFGPKYMKSRQPFQFKSAIILYNAAQIIINSLLLSRFIYHWKSYNWICQPFDSSTSNSAMMMVYSCHLYFLNKIMDLTDTLFFVLRKKQEQVTFLHVWHHSIMVILSWVGTKYSPNGHSTLGCMINSFIHILLYLYYLLAAMGPAVQKYLWWKKYLTALQLVQFGLIMIHQLLIFAPSCNYPSWTSFCIIPNAIVFTILFSNFYAQKYKTKDKIA</sequence>
<evidence type="ECO:0000256" key="2">
    <source>
        <dbReference type="ARBA" id="ARBA00022516"/>
    </source>
</evidence>
<dbReference type="AlphaFoldDB" id="A0A834ILB1"/>
<name>A0A834ILB1_RHYFE</name>
<evidence type="ECO:0000256" key="5">
    <source>
        <dbReference type="ARBA" id="ARBA00022832"/>
    </source>
</evidence>
<comment type="catalytic activity">
    <reaction evidence="10">
        <text>a very-long-chain acyl-CoA + malonyl-CoA + H(+) = a very-long-chain 3-oxoacyl-CoA + CO2 + CoA</text>
        <dbReference type="Rhea" id="RHEA:32727"/>
        <dbReference type="ChEBI" id="CHEBI:15378"/>
        <dbReference type="ChEBI" id="CHEBI:16526"/>
        <dbReference type="ChEBI" id="CHEBI:57287"/>
        <dbReference type="ChEBI" id="CHEBI:57384"/>
        <dbReference type="ChEBI" id="CHEBI:90725"/>
        <dbReference type="ChEBI" id="CHEBI:90736"/>
        <dbReference type="EC" id="2.3.1.199"/>
    </reaction>
</comment>
<dbReference type="EC" id="2.3.1.199" evidence="10"/>
<evidence type="ECO:0000256" key="8">
    <source>
        <dbReference type="ARBA" id="ARBA00023136"/>
    </source>
</evidence>
<feature type="transmembrane region" description="Helical" evidence="10">
    <location>
        <begin position="140"/>
        <end position="159"/>
    </location>
</feature>
<evidence type="ECO:0000256" key="10">
    <source>
        <dbReference type="RuleBase" id="RU361115"/>
    </source>
</evidence>
<keyword evidence="6 10" id="KW-1133">Transmembrane helix</keyword>
<keyword evidence="5 10" id="KW-0276">Fatty acid metabolism</keyword>
<dbReference type="GO" id="GO:0034625">
    <property type="term" value="P:fatty acid elongation, monounsaturated fatty acid"/>
    <property type="evidence" value="ECO:0007669"/>
    <property type="project" value="TreeGrafter"/>
</dbReference>
<keyword evidence="12" id="KW-1185">Reference proteome</keyword>
<dbReference type="GO" id="GO:0019367">
    <property type="term" value="P:fatty acid elongation, saturated fatty acid"/>
    <property type="evidence" value="ECO:0007669"/>
    <property type="project" value="TreeGrafter"/>
</dbReference>
<feature type="transmembrane region" description="Helical" evidence="10">
    <location>
        <begin position="165"/>
        <end position="185"/>
    </location>
</feature>
<evidence type="ECO:0000313" key="11">
    <source>
        <dbReference type="EMBL" id="KAF7279820.1"/>
    </source>
</evidence>
<keyword evidence="9 10" id="KW-0275">Fatty acid biosynthesis</keyword>
<evidence type="ECO:0000256" key="6">
    <source>
        <dbReference type="ARBA" id="ARBA00022989"/>
    </source>
</evidence>
<gene>
    <name evidence="11" type="ORF">GWI33_006703</name>
</gene>
<keyword evidence="7 10" id="KW-0443">Lipid metabolism</keyword>
<dbReference type="GO" id="GO:0042761">
    <property type="term" value="P:very long-chain fatty acid biosynthetic process"/>
    <property type="evidence" value="ECO:0007669"/>
    <property type="project" value="TreeGrafter"/>
</dbReference>
<feature type="transmembrane region" description="Helical" evidence="10">
    <location>
        <begin position="232"/>
        <end position="253"/>
    </location>
</feature>
<reference evidence="11" key="1">
    <citation type="submission" date="2020-08" db="EMBL/GenBank/DDBJ databases">
        <title>Genome sequencing and assembly of the red palm weevil Rhynchophorus ferrugineus.</title>
        <authorList>
            <person name="Dias G.B."/>
            <person name="Bergman C.M."/>
            <person name="Manee M."/>
        </authorList>
    </citation>
    <scope>NUCLEOTIDE SEQUENCE</scope>
    <source>
        <strain evidence="11">AA-2017</strain>
        <tissue evidence="11">Whole larva</tissue>
    </source>
</reference>
<evidence type="ECO:0000256" key="9">
    <source>
        <dbReference type="ARBA" id="ARBA00023160"/>
    </source>
</evidence>
<dbReference type="GO" id="GO:0005789">
    <property type="term" value="C:endoplasmic reticulum membrane"/>
    <property type="evidence" value="ECO:0007669"/>
    <property type="project" value="TreeGrafter"/>
</dbReference>
<dbReference type="PANTHER" id="PTHR11157:SF69">
    <property type="entry name" value="ELONGATION OF VERY LONG CHAIN FATTY ACIDS PROTEIN 7"/>
    <property type="match status" value="1"/>
</dbReference>
<feature type="transmembrane region" description="Helical" evidence="10">
    <location>
        <begin position="206"/>
        <end position="226"/>
    </location>
</feature>
<protein>
    <recommendedName>
        <fullName evidence="10">Elongation of very long chain fatty acids protein</fullName>
        <ecNumber evidence="10">2.3.1.199</ecNumber>
    </recommendedName>
    <alternativeName>
        <fullName evidence="10">Very-long-chain 3-oxoacyl-CoA synthase</fullName>
    </alternativeName>
</protein>
<keyword evidence="3 10" id="KW-0808">Transferase</keyword>